<evidence type="ECO:0000313" key="1">
    <source>
        <dbReference type="EMBL" id="KAI0062872.1"/>
    </source>
</evidence>
<name>A0ACB8T321_9AGAM</name>
<gene>
    <name evidence="1" type="ORF">BV25DRAFT_1915621</name>
</gene>
<dbReference type="EMBL" id="MU277205">
    <property type="protein sequence ID" value="KAI0062872.1"/>
    <property type="molecule type" value="Genomic_DNA"/>
</dbReference>
<protein>
    <submittedName>
        <fullName evidence="1">Uncharacterized protein</fullName>
    </submittedName>
</protein>
<dbReference type="Proteomes" id="UP000814140">
    <property type="component" value="Unassembled WGS sequence"/>
</dbReference>
<organism evidence="1 2">
    <name type="scientific">Artomyces pyxidatus</name>
    <dbReference type="NCBI Taxonomy" id="48021"/>
    <lineage>
        <taxon>Eukaryota</taxon>
        <taxon>Fungi</taxon>
        <taxon>Dikarya</taxon>
        <taxon>Basidiomycota</taxon>
        <taxon>Agaricomycotina</taxon>
        <taxon>Agaricomycetes</taxon>
        <taxon>Russulales</taxon>
        <taxon>Auriscalpiaceae</taxon>
        <taxon>Artomyces</taxon>
    </lineage>
</organism>
<proteinExistence type="predicted"/>
<sequence>MNKTESPPVDRAPEAKPHSTPHPPNQTPQPTTTEATRKKKNTETTTKTPTPTRVMHKLPTEPPPHQPREPNIHYLLTDTPKQNDPLNKNHRPTPKTEKTPTARKAEQHDEHGTKAQSKHLHNSQNEPQRETADHAKTTDQTPTPIKPPASKNKHQHPQHRHPPPTTQHTQRRADNKDSQNPPTDDEKMQKKTPAQTQPPHNHIATQEQPVTHPTTASLPQGNKNNPAPKPNQTTHTN</sequence>
<reference evidence="1" key="1">
    <citation type="submission" date="2021-03" db="EMBL/GenBank/DDBJ databases">
        <authorList>
            <consortium name="DOE Joint Genome Institute"/>
            <person name="Ahrendt S."/>
            <person name="Looney B.P."/>
            <person name="Miyauchi S."/>
            <person name="Morin E."/>
            <person name="Drula E."/>
            <person name="Courty P.E."/>
            <person name="Chicoki N."/>
            <person name="Fauchery L."/>
            <person name="Kohler A."/>
            <person name="Kuo A."/>
            <person name="Labutti K."/>
            <person name="Pangilinan J."/>
            <person name="Lipzen A."/>
            <person name="Riley R."/>
            <person name="Andreopoulos W."/>
            <person name="He G."/>
            <person name="Johnson J."/>
            <person name="Barry K.W."/>
            <person name="Grigoriev I.V."/>
            <person name="Nagy L."/>
            <person name="Hibbett D."/>
            <person name="Henrissat B."/>
            <person name="Matheny P.B."/>
            <person name="Labbe J."/>
            <person name="Martin F."/>
        </authorList>
    </citation>
    <scope>NUCLEOTIDE SEQUENCE</scope>
    <source>
        <strain evidence="1">HHB10654</strain>
    </source>
</reference>
<comment type="caution">
    <text evidence="1">The sequence shown here is derived from an EMBL/GenBank/DDBJ whole genome shotgun (WGS) entry which is preliminary data.</text>
</comment>
<accession>A0ACB8T321</accession>
<keyword evidence="2" id="KW-1185">Reference proteome</keyword>
<evidence type="ECO:0000313" key="2">
    <source>
        <dbReference type="Proteomes" id="UP000814140"/>
    </source>
</evidence>
<reference evidence="1" key="2">
    <citation type="journal article" date="2022" name="New Phytol.">
        <title>Evolutionary transition to the ectomycorrhizal habit in the genomes of a hyperdiverse lineage of mushroom-forming fungi.</title>
        <authorList>
            <person name="Looney B."/>
            <person name="Miyauchi S."/>
            <person name="Morin E."/>
            <person name="Drula E."/>
            <person name="Courty P.E."/>
            <person name="Kohler A."/>
            <person name="Kuo A."/>
            <person name="LaButti K."/>
            <person name="Pangilinan J."/>
            <person name="Lipzen A."/>
            <person name="Riley R."/>
            <person name="Andreopoulos W."/>
            <person name="He G."/>
            <person name="Johnson J."/>
            <person name="Nolan M."/>
            <person name="Tritt A."/>
            <person name="Barry K.W."/>
            <person name="Grigoriev I.V."/>
            <person name="Nagy L.G."/>
            <person name="Hibbett D."/>
            <person name="Henrissat B."/>
            <person name="Matheny P.B."/>
            <person name="Labbe J."/>
            <person name="Martin F.M."/>
        </authorList>
    </citation>
    <scope>NUCLEOTIDE SEQUENCE</scope>
    <source>
        <strain evidence="1">HHB10654</strain>
    </source>
</reference>